<evidence type="ECO:0000256" key="1">
    <source>
        <dbReference type="ARBA" id="ARBA00004604"/>
    </source>
</evidence>
<name>A0ABQ8UIQ9_9EUKA</name>
<keyword evidence="2" id="KW-0539">Nucleus</keyword>
<feature type="domain" description="Fcf2 pre-rRNA processing C-terminal" evidence="4">
    <location>
        <begin position="1"/>
        <end position="84"/>
    </location>
</feature>
<organism evidence="5 6">
    <name type="scientific">Paratrimastix pyriformis</name>
    <dbReference type="NCBI Taxonomy" id="342808"/>
    <lineage>
        <taxon>Eukaryota</taxon>
        <taxon>Metamonada</taxon>
        <taxon>Preaxostyla</taxon>
        <taxon>Paratrimastigidae</taxon>
        <taxon>Paratrimastix</taxon>
    </lineage>
</organism>
<dbReference type="PANTHER" id="PTHR21686">
    <property type="entry name" value="DEOXYNUCLEOTIDYLTRANSFERASE TERMINAL-INTERACTING PROTEIN 2"/>
    <property type="match status" value="1"/>
</dbReference>
<evidence type="ECO:0000256" key="3">
    <source>
        <dbReference type="SAM" id="MobiDB-lite"/>
    </source>
</evidence>
<dbReference type="PANTHER" id="PTHR21686:SF12">
    <property type="entry name" value="DEOXYNUCLEOTIDYLTRANSFERASE TERMINAL-INTERACTING PROTEIN 2"/>
    <property type="match status" value="1"/>
</dbReference>
<comment type="subcellular location">
    <subcellularLocation>
        <location evidence="1">Nucleus</location>
        <location evidence="1">Nucleolus</location>
    </subcellularLocation>
</comment>
<evidence type="ECO:0000313" key="5">
    <source>
        <dbReference type="EMBL" id="KAJ4457310.1"/>
    </source>
</evidence>
<feature type="region of interest" description="Disordered" evidence="3">
    <location>
        <begin position="88"/>
        <end position="107"/>
    </location>
</feature>
<comment type="caution">
    <text evidence="5">The sequence shown here is derived from an EMBL/GenBank/DDBJ whole genome shotgun (WGS) entry which is preliminary data.</text>
</comment>
<dbReference type="Pfam" id="PF08698">
    <property type="entry name" value="Fcf2"/>
    <property type="match status" value="1"/>
</dbReference>
<dbReference type="Proteomes" id="UP001141327">
    <property type="component" value="Unassembled WGS sequence"/>
</dbReference>
<reference evidence="5" key="1">
    <citation type="journal article" date="2022" name="bioRxiv">
        <title>Genomics of Preaxostyla Flagellates Illuminates Evolutionary Transitions and the Path Towards Mitochondrial Loss.</title>
        <authorList>
            <person name="Novak L.V.F."/>
            <person name="Treitli S.C."/>
            <person name="Pyrih J."/>
            <person name="Halakuc P."/>
            <person name="Pipaliya S.V."/>
            <person name="Vacek V."/>
            <person name="Brzon O."/>
            <person name="Soukal P."/>
            <person name="Eme L."/>
            <person name="Dacks J.B."/>
            <person name="Karnkowska A."/>
            <person name="Elias M."/>
            <person name="Hampl V."/>
        </authorList>
    </citation>
    <scope>NUCLEOTIDE SEQUENCE</scope>
    <source>
        <strain evidence="5">RCP-MX</strain>
    </source>
</reference>
<evidence type="ECO:0000256" key="2">
    <source>
        <dbReference type="ARBA" id="ARBA00023242"/>
    </source>
</evidence>
<dbReference type="InterPro" id="IPR014810">
    <property type="entry name" value="Fcf2_C"/>
</dbReference>
<evidence type="ECO:0000259" key="4">
    <source>
        <dbReference type="Pfam" id="PF08698"/>
    </source>
</evidence>
<sequence>MATTQMTPEIAGDLRLLQYRKFLDPKQFYKSTGKKKPPKFFQVGEIVEGASEFYSSRLTKRERKQTMVDEMIDNERLHSYAAKKMKEIQASRSKVQHIRHKKRGAKR</sequence>
<evidence type="ECO:0000313" key="6">
    <source>
        <dbReference type="Proteomes" id="UP001141327"/>
    </source>
</evidence>
<gene>
    <name evidence="5" type="ORF">PAPYR_7227</name>
</gene>
<dbReference type="InterPro" id="IPR039883">
    <property type="entry name" value="Fcf2/DNTTIP2"/>
</dbReference>
<keyword evidence="6" id="KW-1185">Reference proteome</keyword>
<protein>
    <submittedName>
        <fullName evidence="5">Fcf2 pre-rRNA processing protein</fullName>
    </submittedName>
</protein>
<proteinExistence type="predicted"/>
<accession>A0ABQ8UIQ9</accession>
<dbReference type="EMBL" id="JAPMOS010000049">
    <property type="protein sequence ID" value="KAJ4457310.1"/>
    <property type="molecule type" value="Genomic_DNA"/>
</dbReference>
<feature type="compositionally biased region" description="Basic residues" evidence="3">
    <location>
        <begin position="94"/>
        <end position="107"/>
    </location>
</feature>